<comment type="caution">
    <text evidence="2">The sequence shown here is derived from an EMBL/GenBank/DDBJ whole genome shotgun (WGS) entry which is preliminary data.</text>
</comment>
<protein>
    <submittedName>
        <fullName evidence="2">Uncharacterized protein</fullName>
    </submittedName>
</protein>
<dbReference type="EMBL" id="PCSR01000070">
    <property type="protein sequence ID" value="PIP53076.1"/>
    <property type="molecule type" value="Genomic_DNA"/>
</dbReference>
<dbReference type="Proteomes" id="UP000229459">
    <property type="component" value="Unassembled WGS sequence"/>
</dbReference>
<gene>
    <name evidence="2" type="ORF">COX08_02950</name>
</gene>
<keyword evidence="1" id="KW-0472">Membrane</keyword>
<accession>A0A2H0B604</accession>
<organism evidence="2 3">
    <name type="scientific">Candidatus Beckwithbacteria bacterium CG23_combo_of_CG06-09_8_20_14_all_34_8</name>
    <dbReference type="NCBI Taxonomy" id="1974497"/>
    <lineage>
        <taxon>Bacteria</taxon>
        <taxon>Candidatus Beckwithiibacteriota</taxon>
    </lineage>
</organism>
<sequence>MEISDQTNKIVRARFYQSLGKDPLARISIDFVATVIFIVVLFIVAIRPTFVTINKIQNSIDTLNTFNSSLLT</sequence>
<keyword evidence="1" id="KW-1133">Transmembrane helix</keyword>
<feature type="transmembrane region" description="Helical" evidence="1">
    <location>
        <begin position="24"/>
        <end position="46"/>
    </location>
</feature>
<proteinExistence type="predicted"/>
<evidence type="ECO:0000313" key="2">
    <source>
        <dbReference type="EMBL" id="PIP53076.1"/>
    </source>
</evidence>
<name>A0A2H0B604_9BACT</name>
<dbReference type="AlphaFoldDB" id="A0A2H0B604"/>
<keyword evidence="1" id="KW-0812">Transmembrane</keyword>
<evidence type="ECO:0000313" key="3">
    <source>
        <dbReference type="Proteomes" id="UP000229459"/>
    </source>
</evidence>
<feature type="non-terminal residue" evidence="2">
    <location>
        <position position="72"/>
    </location>
</feature>
<reference evidence="2 3" key="1">
    <citation type="submission" date="2017-09" db="EMBL/GenBank/DDBJ databases">
        <title>Depth-based differentiation of microbial function through sediment-hosted aquifers and enrichment of novel symbionts in the deep terrestrial subsurface.</title>
        <authorList>
            <person name="Probst A.J."/>
            <person name="Ladd B."/>
            <person name="Jarett J.K."/>
            <person name="Geller-Mcgrath D.E."/>
            <person name="Sieber C.M."/>
            <person name="Emerson J.B."/>
            <person name="Anantharaman K."/>
            <person name="Thomas B.C."/>
            <person name="Malmstrom R."/>
            <person name="Stieglmeier M."/>
            <person name="Klingl A."/>
            <person name="Woyke T."/>
            <person name="Ryan C.M."/>
            <person name="Banfield J.F."/>
        </authorList>
    </citation>
    <scope>NUCLEOTIDE SEQUENCE [LARGE SCALE GENOMIC DNA]</scope>
    <source>
        <strain evidence="2">CG23_combo_of_CG06-09_8_20_14_all_34_8</strain>
    </source>
</reference>
<evidence type="ECO:0000256" key="1">
    <source>
        <dbReference type="SAM" id="Phobius"/>
    </source>
</evidence>